<dbReference type="PhylomeDB" id="A0A0G4FLZ6"/>
<dbReference type="Pfam" id="PF01031">
    <property type="entry name" value="Dynamin_M"/>
    <property type="match status" value="1"/>
</dbReference>
<dbReference type="OrthoDB" id="5061070at2759"/>
<name>A0A0G4FLZ6_VITBC</name>
<dbReference type="Gene3D" id="3.40.50.300">
    <property type="entry name" value="P-loop containing nucleotide triphosphate hydrolases"/>
    <property type="match status" value="1"/>
</dbReference>
<dbReference type="SUPFAM" id="SSF52540">
    <property type="entry name" value="P-loop containing nucleoside triphosphate hydrolases"/>
    <property type="match status" value="1"/>
</dbReference>
<dbReference type="InterPro" id="IPR022812">
    <property type="entry name" value="Dynamin"/>
</dbReference>
<keyword evidence="5" id="KW-1185">Reference proteome</keyword>
<dbReference type="PANTHER" id="PTHR11566">
    <property type="entry name" value="DYNAMIN"/>
    <property type="match status" value="1"/>
</dbReference>
<dbReference type="GO" id="GO:0005737">
    <property type="term" value="C:cytoplasm"/>
    <property type="evidence" value="ECO:0007669"/>
    <property type="project" value="TreeGrafter"/>
</dbReference>
<evidence type="ECO:0000256" key="1">
    <source>
        <dbReference type="ARBA" id="ARBA00022741"/>
    </source>
</evidence>
<dbReference type="AlphaFoldDB" id="A0A0G4FLZ6"/>
<dbReference type="STRING" id="1169540.A0A0G4FLZ6"/>
<dbReference type="InterPro" id="IPR045063">
    <property type="entry name" value="Dynamin_N"/>
</dbReference>
<dbReference type="InterPro" id="IPR001401">
    <property type="entry name" value="Dynamin_GTPase"/>
</dbReference>
<dbReference type="InParanoid" id="A0A0G4FLZ6"/>
<dbReference type="GO" id="GO:0008017">
    <property type="term" value="F:microtubule binding"/>
    <property type="evidence" value="ECO:0007669"/>
    <property type="project" value="TreeGrafter"/>
</dbReference>
<organism evidence="4 5">
    <name type="scientific">Vitrella brassicaformis (strain CCMP3155)</name>
    <dbReference type="NCBI Taxonomy" id="1169540"/>
    <lineage>
        <taxon>Eukaryota</taxon>
        <taxon>Sar</taxon>
        <taxon>Alveolata</taxon>
        <taxon>Colpodellida</taxon>
        <taxon>Vitrellaceae</taxon>
        <taxon>Vitrella</taxon>
    </lineage>
</organism>
<evidence type="ECO:0000313" key="5">
    <source>
        <dbReference type="Proteomes" id="UP000041254"/>
    </source>
</evidence>
<dbReference type="EMBL" id="CDMY01000464">
    <property type="protein sequence ID" value="CEM15039.1"/>
    <property type="molecule type" value="Genomic_DNA"/>
</dbReference>
<dbReference type="InterPro" id="IPR027417">
    <property type="entry name" value="P-loop_NTPase"/>
</dbReference>
<sequence length="669" mass="75557">MAYYEVCSTDAHCKRTLQTRLDAIEEVRGVLESEGIEVPGVVVCGDQSAGKSSVLERIMGVPFPRAQGTCTKTPTILMGETDASADGVSVWVSLKEDITDAEELNDIKDIGNKITELTDDLVRQEGSAIVNRPIYVRIRGKNVPTLTVTDLPGLLYNKKGDENIHAEVVAMVNEYIEKEKTVILCVVPAGGDFLSTSEAIKLAKDVDPERHRTIVVVTKTDKIEPGEEGRHFLKSIKQGQDEIGGKKLKCIALRNRKPDEIVLDIDAEQEEAAFFERHPDLCKLLSEEWGITTLVKRITDIQVVYVDEFMKDIKGKLTEKIESVTAKLATLRPPCVDIKDKNRCMNDILIELDQLLKQRGSIRLSDGDDRDSIQYGLRERLEDYAKRMKNIDINFFTEDIYKQVLDRLERCCGFDAPPELPHPDVFQEMYVDAFERKLQVEHYSRILAEHACGFIKSELDILVESVADAFPSFVDALQGKIASLLDSKKQEVLSAIGSLIRSQGAVFTANQVYSEMVQKGLAGVLSDNHFWTNTRIGRKMSMKVYKQSNQPILFNQLNEWWNMGRKYQSAVTIQVSLHFYVTTMLDRVADDVALMVHRFLYADLRDTFLTDMLVAFRDDSLVDECMEMEHSKRQAYELTSWKKDELIKAMMTLSASAPSADSLTRQRGA</sequence>
<proteinExistence type="predicted"/>
<dbReference type="Gene3D" id="1.20.120.1240">
    <property type="entry name" value="Dynamin, middle domain"/>
    <property type="match status" value="1"/>
</dbReference>
<accession>A0A0G4FLZ6</accession>
<keyword evidence="1" id="KW-0547">Nucleotide-binding</keyword>
<evidence type="ECO:0000313" key="4">
    <source>
        <dbReference type="EMBL" id="CEM15039.1"/>
    </source>
</evidence>
<dbReference type="GO" id="GO:0003924">
    <property type="term" value="F:GTPase activity"/>
    <property type="evidence" value="ECO:0007669"/>
    <property type="project" value="InterPro"/>
</dbReference>
<keyword evidence="2" id="KW-0342">GTP-binding</keyword>
<dbReference type="Proteomes" id="UP000041254">
    <property type="component" value="Unassembled WGS sequence"/>
</dbReference>
<dbReference type="GO" id="GO:0016020">
    <property type="term" value="C:membrane"/>
    <property type="evidence" value="ECO:0007669"/>
    <property type="project" value="TreeGrafter"/>
</dbReference>
<dbReference type="PROSITE" id="PS51718">
    <property type="entry name" value="G_DYNAMIN_2"/>
    <property type="match status" value="1"/>
</dbReference>
<evidence type="ECO:0000256" key="2">
    <source>
        <dbReference type="ARBA" id="ARBA00023134"/>
    </source>
</evidence>
<dbReference type="CDD" id="cd08771">
    <property type="entry name" value="DLP_1"/>
    <property type="match status" value="1"/>
</dbReference>
<gene>
    <name evidence="4" type="ORF">Vbra_9347</name>
</gene>
<dbReference type="InterPro" id="IPR030381">
    <property type="entry name" value="G_DYNAMIN_dom"/>
</dbReference>
<protein>
    <recommendedName>
        <fullName evidence="3">Dynamin-type G domain-containing protein</fullName>
    </recommendedName>
</protein>
<dbReference type="PANTHER" id="PTHR11566:SF173">
    <property type="entry name" value="DYNAMIN-RELATED PROTEIN 4C"/>
    <property type="match status" value="1"/>
</dbReference>
<reference evidence="4 5" key="1">
    <citation type="submission" date="2014-11" db="EMBL/GenBank/DDBJ databases">
        <authorList>
            <person name="Zhu J."/>
            <person name="Qi W."/>
            <person name="Song R."/>
        </authorList>
    </citation>
    <scope>NUCLEOTIDE SEQUENCE [LARGE SCALE GENOMIC DNA]</scope>
</reference>
<dbReference type="Pfam" id="PF00350">
    <property type="entry name" value="Dynamin_N"/>
    <property type="match status" value="1"/>
</dbReference>
<dbReference type="PRINTS" id="PR00195">
    <property type="entry name" value="DYNAMIN"/>
</dbReference>
<evidence type="ECO:0000259" key="3">
    <source>
        <dbReference type="PROSITE" id="PS51718"/>
    </source>
</evidence>
<dbReference type="GO" id="GO:0005874">
    <property type="term" value="C:microtubule"/>
    <property type="evidence" value="ECO:0007669"/>
    <property type="project" value="TreeGrafter"/>
</dbReference>
<feature type="domain" description="Dynamin-type G" evidence="3">
    <location>
        <begin position="35"/>
        <end position="300"/>
    </location>
</feature>
<dbReference type="SMART" id="SM00053">
    <property type="entry name" value="DYNc"/>
    <property type="match status" value="1"/>
</dbReference>
<dbReference type="InterPro" id="IPR000375">
    <property type="entry name" value="Dynamin_stalk"/>
</dbReference>
<dbReference type="VEuPathDB" id="CryptoDB:Vbra_9347"/>
<dbReference type="GO" id="GO:0005525">
    <property type="term" value="F:GTP binding"/>
    <property type="evidence" value="ECO:0007669"/>
    <property type="project" value="InterPro"/>
</dbReference>